<feature type="transmembrane region" description="Helical" evidence="1">
    <location>
        <begin position="186"/>
        <end position="207"/>
    </location>
</feature>
<dbReference type="EMBL" id="NOWI01000012">
    <property type="protein sequence ID" value="RFT42117.1"/>
    <property type="molecule type" value="Genomic_DNA"/>
</dbReference>
<feature type="transmembrane region" description="Helical" evidence="1">
    <location>
        <begin position="35"/>
        <end position="57"/>
    </location>
</feature>
<keyword evidence="2" id="KW-0503">Monooxygenase</keyword>
<comment type="caution">
    <text evidence="2">The sequence shown here is derived from an EMBL/GenBank/DDBJ whole genome shotgun (WGS) entry which is preliminary data.</text>
</comment>
<gene>
    <name evidence="2" type="ORF">CHT91_11675</name>
</gene>
<feature type="transmembrane region" description="Helical" evidence="1">
    <location>
        <begin position="152"/>
        <end position="174"/>
    </location>
</feature>
<feature type="transmembrane region" description="Helical" evidence="1">
    <location>
        <begin position="330"/>
        <end position="351"/>
    </location>
</feature>
<keyword evidence="2" id="KW-0560">Oxidoreductase</keyword>
<organism evidence="2 3">
    <name type="scientific">Cutibacterium avidum</name>
    <dbReference type="NCBI Taxonomy" id="33010"/>
    <lineage>
        <taxon>Bacteria</taxon>
        <taxon>Bacillati</taxon>
        <taxon>Actinomycetota</taxon>
        <taxon>Actinomycetes</taxon>
        <taxon>Propionibacteriales</taxon>
        <taxon>Propionibacteriaceae</taxon>
        <taxon>Cutibacterium</taxon>
    </lineage>
</organism>
<keyword evidence="1" id="KW-1133">Transmembrane helix</keyword>
<feature type="transmembrane region" description="Helical" evidence="1">
    <location>
        <begin position="436"/>
        <end position="457"/>
    </location>
</feature>
<dbReference type="AlphaFoldDB" id="A0A3E2D9P8"/>
<reference evidence="2 3" key="1">
    <citation type="submission" date="2017-07" db="EMBL/GenBank/DDBJ databases">
        <authorList>
            <person name="Sun Z.S."/>
            <person name="Albrecht U."/>
            <person name="Echele G."/>
            <person name="Lee C.C."/>
        </authorList>
    </citation>
    <scope>NUCLEOTIDE SEQUENCE [LARGE SCALE GENOMIC DNA]</scope>
    <source>
        <strain evidence="2 3">P16-029</strain>
    </source>
</reference>
<name>A0A3E2D9P8_9ACTN</name>
<evidence type="ECO:0000313" key="3">
    <source>
        <dbReference type="Proteomes" id="UP000259211"/>
    </source>
</evidence>
<dbReference type="GO" id="GO:0004497">
    <property type="term" value="F:monooxygenase activity"/>
    <property type="evidence" value="ECO:0007669"/>
    <property type="project" value="UniProtKB-KW"/>
</dbReference>
<evidence type="ECO:0000313" key="2">
    <source>
        <dbReference type="EMBL" id="RFT42117.1"/>
    </source>
</evidence>
<feature type="transmembrane region" description="Helical" evidence="1">
    <location>
        <begin position="402"/>
        <end position="424"/>
    </location>
</feature>
<protein>
    <submittedName>
        <fullName evidence="2">Beta-carotene 15,15'-monooxygenase</fullName>
    </submittedName>
</protein>
<keyword evidence="1" id="KW-0812">Transmembrane</keyword>
<dbReference type="RefSeq" id="WP_117189767.1">
    <property type="nucleotide sequence ID" value="NZ_JASORL010000019.1"/>
</dbReference>
<feature type="transmembrane region" description="Helical" evidence="1">
    <location>
        <begin position="463"/>
        <end position="482"/>
    </location>
</feature>
<evidence type="ECO:0000256" key="1">
    <source>
        <dbReference type="SAM" id="Phobius"/>
    </source>
</evidence>
<proteinExistence type="predicted"/>
<dbReference type="Proteomes" id="UP000259211">
    <property type="component" value="Unassembled WGS sequence"/>
</dbReference>
<feature type="transmembrane region" description="Helical" evidence="1">
    <location>
        <begin position="222"/>
        <end position="247"/>
    </location>
</feature>
<feature type="transmembrane region" description="Helical" evidence="1">
    <location>
        <begin position="63"/>
        <end position="85"/>
    </location>
</feature>
<feature type="transmembrane region" description="Helical" evidence="1">
    <location>
        <begin position="296"/>
        <end position="318"/>
    </location>
</feature>
<accession>A0A3E2D9P8</accession>
<sequence length="495" mass="51545">MNAPTFRAAHDICDASSLDALGWGFSLKGYRVMRILIAFLAFALAVAVAVVGFDWLVGRLAQGGVVVGVTLPLVIGLYVLILHAFRETLTSRRIRLTNHPCAEFFRALDISRFSVVVAEMLERLVITTAVVAGLSWGAGLRASLSGMPPTTVGALVVIPVATTLGMVAITAWVAAKLNDSHRSSQVMAACSGAATGVILALVVRWVAEASLQHPRAMRGPTWTWVAVGVAVVTVATGAAAVTGCVTLRSAPFLVRNSVSQEKARVHLRRSRGISPWVRVVMSDLSPVPVAAALARLVFLVWSVGVLVMAIAVMALGGVGVNLPARIVNQLSAILLLILGLVVSDLLSIRIGPAALAPRWRMAWELGANPMHLAIAPLGVAVLFGLFLVAPVAAAAGMLGGDALIPLLVVWASIACAWVAAAVVASDAALPDGTVPASTSVGLLSVLASTAMMVVILMTAMHGVGWIGFILTFVLLGGATWLTRQRVLALPSRPLA</sequence>
<feature type="transmembrane region" description="Helical" evidence="1">
    <location>
        <begin position="372"/>
        <end position="396"/>
    </location>
</feature>
<keyword evidence="1" id="KW-0472">Membrane</keyword>